<dbReference type="SUPFAM" id="SSF53335">
    <property type="entry name" value="S-adenosyl-L-methionine-dependent methyltransferases"/>
    <property type="match status" value="1"/>
</dbReference>
<comment type="caution">
    <text evidence="6">The sequence shown here is derived from an EMBL/GenBank/DDBJ whole genome shotgun (WGS) entry which is preliminary data.</text>
</comment>
<dbReference type="Pfam" id="PF05958">
    <property type="entry name" value="tRNA_U5-meth_tr"/>
    <property type="match status" value="1"/>
</dbReference>
<dbReference type="InterPro" id="IPR002792">
    <property type="entry name" value="TRAM_dom"/>
</dbReference>
<feature type="binding site" evidence="4">
    <location>
        <position position="240"/>
    </location>
    <ligand>
        <name>S-adenosyl-L-methionine</name>
        <dbReference type="ChEBI" id="CHEBI:59789"/>
    </ligand>
</feature>
<dbReference type="Gene3D" id="2.40.50.140">
    <property type="entry name" value="Nucleic acid-binding proteins"/>
    <property type="match status" value="1"/>
</dbReference>
<dbReference type="GO" id="GO:0070475">
    <property type="term" value="P:rRNA base methylation"/>
    <property type="evidence" value="ECO:0007669"/>
    <property type="project" value="TreeGrafter"/>
</dbReference>
<feature type="domain" description="TRAM" evidence="5">
    <location>
        <begin position="8"/>
        <end position="67"/>
    </location>
</feature>
<evidence type="ECO:0000313" key="6">
    <source>
        <dbReference type="EMBL" id="GDY32934.1"/>
    </source>
</evidence>
<dbReference type="Proteomes" id="UP000298860">
    <property type="component" value="Unassembled WGS sequence"/>
</dbReference>
<keyword evidence="7" id="KW-1185">Reference proteome</keyword>
<dbReference type="InterPro" id="IPR029063">
    <property type="entry name" value="SAM-dependent_MTases_sf"/>
</dbReference>
<dbReference type="InterPro" id="IPR030391">
    <property type="entry name" value="MeTrfase_TrmA_CS"/>
</dbReference>
<keyword evidence="2 4" id="KW-0808">Transferase</keyword>
<proteinExistence type="inferred from homology"/>
<dbReference type="Pfam" id="PF01938">
    <property type="entry name" value="TRAM"/>
    <property type="match status" value="1"/>
</dbReference>
<feature type="binding site" evidence="4">
    <location>
        <position position="339"/>
    </location>
    <ligand>
        <name>S-adenosyl-L-methionine</name>
        <dbReference type="ChEBI" id="CHEBI:59789"/>
    </ligand>
</feature>
<reference evidence="7" key="1">
    <citation type="submission" date="2019-04" db="EMBL/GenBank/DDBJ databases">
        <title>Draft genome sequence of Pseudonocardiaceae bacterium SL3-2-4.</title>
        <authorList>
            <person name="Ningsih F."/>
            <person name="Yokota A."/>
            <person name="Sakai Y."/>
            <person name="Nanatani K."/>
            <person name="Yabe S."/>
            <person name="Oetari A."/>
            <person name="Sjamsuridzal W."/>
        </authorList>
    </citation>
    <scope>NUCLEOTIDE SEQUENCE [LARGE SCALE GENOMIC DNA]</scope>
    <source>
        <strain evidence="7">SL3-2-4</strain>
    </source>
</reference>
<dbReference type="PROSITE" id="PS50926">
    <property type="entry name" value="TRAM"/>
    <property type="match status" value="1"/>
</dbReference>
<dbReference type="GO" id="GO:0070041">
    <property type="term" value="F:rRNA (uridine-C5-)-methyltransferase activity"/>
    <property type="evidence" value="ECO:0007669"/>
    <property type="project" value="TreeGrafter"/>
</dbReference>
<dbReference type="RefSeq" id="WP_137815922.1">
    <property type="nucleotide sequence ID" value="NZ_BJFL01000031.1"/>
</dbReference>
<feature type="binding site" evidence="4">
    <location>
        <position position="293"/>
    </location>
    <ligand>
        <name>S-adenosyl-L-methionine</name>
        <dbReference type="ChEBI" id="CHEBI:59789"/>
    </ligand>
</feature>
<evidence type="ECO:0000313" key="7">
    <source>
        <dbReference type="Proteomes" id="UP000298860"/>
    </source>
</evidence>
<dbReference type="Gene3D" id="3.40.50.150">
    <property type="entry name" value="Vaccinia Virus protein VP39"/>
    <property type="match status" value="2"/>
</dbReference>
<dbReference type="InterPro" id="IPR012340">
    <property type="entry name" value="NA-bd_OB-fold"/>
</dbReference>
<accession>A0A4D4JBI0</accession>
<evidence type="ECO:0000256" key="4">
    <source>
        <dbReference type="PROSITE-ProRule" id="PRU01024"/>
    </source>
</evidence>
<dbReference type="PANTHER" id="PTHR11061">
    <property type="entry name" value="RNA M5U METHYLTRANSFERASE"/>
    <property type="match status" value="1"/>
</dbReference>
<dbReference type="InterPro" id="IPR010280">
    <property type="entry name" value="U5_MeTrfase_fam"/>
</dbReference>
<dbReference type="CDD" id="cd02440">
    <property type="entry name" value="AdoMet_MTases"/>
    <property type="match status" value="1"/>
</dbReference>
<dbReference type="SUPFAM" id="SSF50249">
    <property type="entry name" value="Nucleic acid-binding proteins"/>
    <property type="match status" value="1"/>
</dbReference>
<evidence type="ECO:0000256" key="1">
    <source>
        <dbReference type="ARBA" id="ARBA00022603"/>
    </source>
</evidence>
<comment type="similarity">
    <text evidence="4">Belongs to the class I-like SAM-binding methyltransferase superfamily. RNA M5U methyltransferase family.</text>
</comment>
<organism evidence="6 7">
    <name type="scientific">Gandjariella thermophila</name>
    <dbReference type="NCBI Taxonomy" id="1931992"/>
    <lineage>
        <taxon>Bacteria</taxon>
        <taxon>Bacillati</taxon>
        <taxon>Actinomycetota</taxon>
        <taxon>Actinomycetes</taxon>
        <taxon>Pseudonocardiales</taxon>
        <taxon>Pseudonocardiaceae</taxon>
        <taxon>Gandjariella</taxon>
    </lineage>
</organism>
<evidence type="ECO:0000259" key="5">
    <source>
        <dbReference type="PROSITE" id="PS50926"/>
    </source>
</evidence>
<keyword evidence="1 4" id="KW-0489">Methyltransferase</keyword>
<dbReference type="PANTHER" id="PTHR11061:SF30">
    <property type="entry name" value="TRNA (URACIL(54)-C(5))-METHYLTRANSFERASE"/>
    <property type="match status" value="1"/>
</dbReference>
<dbReference type="OrthoDB" id="9804590at2"/>
<evidence type="ECO:0000256" key="2">
    <source>
        <dbReference type="ARBA" id="ARBA00022679"/>
    </source>
</evidence>
<sequence length="413" mass="43199">MTEHAEPADWTGRRFEVTAGPVAHGGHCVARVSGRVVFVRHALPSERVLAEVTEDHGGSYCRADAVRVLAAAPDRVDPPCPVARPGGCGGCDWQHASAAAQRELKAVVVAEQLRRLAGLEWPVRVEPLPGGVLGWRTRVRLVVDGHGRPGFRAHRSHRVVPVPGGCPITVPGALDGVLAGTWRPGAELEVVRDAAGEVHVTELPPARDRRARPRRVAGSDVVTERAAGREWRLATHGFWQVHPAAADTLAAVVGEWAAAPGGGVAWDLYGGVGLFAAVLADQVGADGSVLVVEASRRAVADGAANLADLPQVRFATGPVDRVLARPDLAGERPDVVVLDPPRKGAGRAVVGAIAGRAPARVVYVACDPAALARDVALFAGHGYALTAVRAFDAFPMTHHVESVALLAPSPDVN</sequence>
<dbReference type="Gene3D" id="2.40.50.1070">
    <property type="match status" value="1"/>
</dbReference>
<dbReference type="PROSITE" id="PS51687">
    <property type="entry name" value="SAM_MT_RNA_M5U"/>
    <property type="match status" value="1"/>
</dbReference>
<gene>
    <name evidence="6" type="ORF">GTS_45670</name>
</gene>
<protein>
    <submittedName>
        <fullName evidence="6">23S rRNA methyltransferase</fullName>
    </submittedName>
</protein>
<feature type="binding site" evidence="4">
    <location>
        <position position="269"/>
    </location>
    <ligand>
        <name>S-adenosyl-L-methionine</name>
        <dbReference type="ChEBI" id="CHEBI:59789"/>
    </ligand>
</feature>
<dbReference type="EMBL" id="BJFL01000031">
    <property type="protein sequence ID" value="GDY32934.1"/>
    <property type="molecule type" value="Genomic_DNA"/>
</dbReference>
<dbReference type="PROSITE" id="PS01231">
    <property type="entry name" value="TRMA_2"/>
    <property type="match status" value="1"/>
</dbReference>
<keyword evidence="3 4" id="KW-0949">S-adenosyl-L-methionine</keyword>
<dbReference type="AlphaFoldDB" id="A0A4D4JBI0"/>
<feature type="active site" description="Nucleophile" evidence="4">
    <location>
        <position position="366"/>
    </location>
</feature>
<evidence type="ECO:0000256" key="3">
    <source>
        <dbReference type="ARBA" id="ARBA00022691"/>
    </source>
</evidence>
<name>A0A4D4JBI0_9PSEU</name>